<sequence length="88" mass="9745">MVFSPPNEINVQNVGDTVKLNCSAGGAPLPRVKWLRDGKRVYSTAVFHEHNLITSELVIHGFQQRDVAIYKCIFCNEKNVAAEASTSL</sequence>
<dbReference type="InterPro" id="IPR013783">
    <property type="entry name" value="Ig-like_fold"/>
</dbReference>
<gene>
    <name evidence="2" type="ORF">pdam_00023464</name>
</gene>
<dbReference type="CDD" id="cd00096">
    <property type="entry name" value="Ig"/>
    <property type="match status" value="1"/>
</dbReference>
<dbReference type="SMART" id="SM00408">
    <property type="entry name" value="IGc2"/>
    <property type="match status" value="1"/>
</dbReference>
<protein>
    <recommendedName>
        <fullName evidence="1">Ig-like domain-containing protein</fullName>
    </recommendedName>
</protein>
<dbReference type="EMBL" id="RCHS01000049">
    <property type="protein sequence ID" value="RMX61339.1"/>
    <property type="molecule type" value="Genomic_DNA"/>
</dbReference>
<keyword evidence="3" id="KW-1185">Reference proteome</keyword>
<dbReference type="SUPFAM" id="SSF48726">
    <property type="entry name" value="Immunoglobulin"/>
    <property type="match status" value="1"/>
</dbReference>
<feature type="domain" description="Ig-like" evidence="1">
    <location>
        <begin position="5"/>
        <end position="88"/>
    </location>
</feature>
<dbReference type="InterPro" id="IPR007110">
    <property type="entry name" value="Ig-like_dom"/>
</dbReference>
<name>A0A3M6V653_POCDA</name>
<dbReference type="InterPro" id="IPR036179">
    <property type="entry name" value="Ig-like_dom_sf"/>
</dbReference>
<evidence type="ECO:0000313" key="2">
    <source>
        <dbReference type="EMBL" id="RMX61339.1"/>
    </source>
</evidence>
<dbReference type="Pfam" id="PF13927">
    <property type="entry name" value="Ig_3"/>
    <property type="match status" value="1"/>
</dbReference>
<dbReference type="InterPro" id="IPR003598">
    <property type="entry name" value="Ig_sub2"/>
</dbReference>
<dbReference type="PROSITE" id="PS50835">
    <property type="entry name" value="IG_LIKE"/>
    <property type="match status" value="1"/>
</dbReference>
<evidence type="ECO:0000313" key="3">
    <source>
        <dbReference type="Proteomes" id="UP000275408"/>
    </source>
</evidence>
<dbReference type="Gene3D" id="2.60.40.10">
    <property type="entry name" value="Immunoglobulins"/>
    <property type="match status" value="1"/>
</dbReference>
<dbReference type="AlphaFoldDB" id="A0A3M6V653"/>
<evidence type="ECO:0000259" key="1">
    <source>
        <dbReference type="PROSITE" id="PS50835"/>
    </source>
</evidence>
<proteinExistence type="predicted"/>
<organism evidence="2 3">
    <name type="scientific">Pocillopora damicornis</name>
    <name type="common">Cauliflower coral</name>
    <name type="synonym">Millepora damicornis</name>
    <dbReference type="NCBI Taxonomy" id="46731"/>
    <lineage>
        <taxon>Eukaryota</taxon>
        <taxon>Metazoa</taxon>
        <taxon>Cnidaria</taxon>
        <taxon>Anthozoa</taxon>
        <taxon>Hexacorallia</taxon>
        <taxon>Scleractinia</taxon>
        <taxon>Astrocoeniina</taxon>
        <taxon>Pocilloporidae</taxon>
        <taxon>Pocillopora</taxon>
    </lineage>
</organism>
<dbReference type="Proteomes" id="UP000275408">
    <property type="component" value="Unassembled WGS sequence"/>
</dbReference>
<comment type="caution">
    <text evidence="2">The sequence shown here is derived from an EMBL/GenBank/DDBJ whole genome shotgun (WGS) entry which is preliminary data.</text>
</comment>
<reference evidence="2 3" key="1">
    <citation type="journal article" date="2018" name="Sci. Rep.">
        <title>Comparative analysis of the Pocillopora damicornis genome highlights role of immune system in coral evolution.</title>
        <authorList>
            <person name="Cunning R."/>
            <person name="Bay R.A."/>
            <person name="Gillette P."/>
            <person name="Baker A.C."/>
            <person name="Traylor-Knowles N."/>
        </authorList>
    </citation>
    <scope>NUCLEOTIDE SEQUENCE [LARGE SCALE GENOMIC DNA]</scope>
    <source>
        <strain evidence="2">RSMAS</strain>
        <tissue evidence="2">Whole animal</tissue>
    </source>
</reference>
<feature type="non-terminal residue" evidence="2">
    <location>
        <position position="88"/>
    </location>
</feature>
<accession>A0A3M6V653</accession>